<feature type="region of interest" description="Disordered" evidence="1">
    <location>
        <begin position="59"/>
        <end position="94"/>
    </location>
</feature>
<proteinExistence type="predicted"/>
<organism evidence="3 4">
    <name type="scientific">Cercophora samala</name>
    <dbReference type="NCBI Taxonomy" id="330535"/>
    <lineage>
        <taxon>Eukaryota</taxon>
        <taxon>Fungi</taxon>
        <taxon>Dikarya</taxon>
        <taxon>Ascomycota</taxon>
        <taxon>Pezizomycotina</taxon>
        <taxon>Sordariomycetes</taxon>
        <taxon>Sordariomycetidae</taxon>
        <taxon>Sordariales</taxon>
        <taxon>Lasiosphaeriaceae</taxon>
        <taxon>Cercophora</taxon>
    </lineage>
</organism>
<gene>
    <name evidence="3" type="ORF">QBC41DRAFT_237927</name>
</gene>
<dbReference type="Proteomes" id="UP001174997">
    <property type="component" value="Unassembled WGS sequence"/>
</dbReference>
<comment type="caution">
    <text evidence="3">The sequence shown here is derived from an EMBL/GenBank/DDBJ whole genome shotgun (WGS) entry which is preliminary data.</text>
</comment>
<accession>A0AA40D1N7</accession>
<feature type="non-terminal residue" evidence="3">
    <location>
        <position position="1"/>
    </location>
</feature>
<dbReference type="Pfam" id="PF01636">
    <property type="entry name" value="APH"/>
    <property type="match status" value="1"/>
</dbReference>
<evidence type="ECO:0000256" key="1">
    <source>
        <dbReference type="SAM" id="MobiDB-lite"/>
    </source>
</evidence>
<evidence type="ECO:0000313" key="3">
    <source>
        <dbReference type="EMBL" id="KAK0658522.1"/>
    </source>
</evidence>
<feature type="compositionally biased region" description="Basic and acidic residues" evidence="1">
    <location>
        <begin position="59"/>
        <end position="76"/>
    </location>
</feature>
<dbReference type="EMBL" id="JAULSY010000202">
    <property type="protein sequence ID" value="KAK0658522.1"/>
    <property type="molecule type" value="Genomic_DNA"/>
</dbReference>
<dbReference type="InterPro" id="IPR011009">
    <property type="entry name" value="Kinase-like_dom_sf"/>
</dbReference>
<dbReference type="SUPFAM" id="SSF56112">
    <property type="entry name" value="Protein kinase-like (PK-like)"/>
    <property type="match status" value="1"/>
</dbReference>
<name>A0AA40D1N7_9PEZI</name>
<dbReference type="AlphaFoldDB" id="A0AA40D1N7"/>
<keyword evidence="4" id="KW-1185">Reference proteome</keyword>
<dbReference type="InterPro" id="IPR051678">
    <property type="entry name" value="AGP_Transferase"/>
</dbReference>
<sequence>LLWKVFPPGLDEPETTVLYYHDLHLNNILVNEEGEITAVLDWECVSAMPLWMSTKVPKFLDEPTREEEPQRDRYADETPEEAAAAAERLHDPDYLDNEGKNSLYFIHQMEYEATQLRKVYEATLRRLWPEWPRGEDTFLEINLYHAVGQCDGI</sequence>
<evidence type="ECO:0000313" key="4">
    <source>
        <dbReference type="Proteomes" id="UP001174997"/>
    </source>
</evidence>
<dbReference type="Gene3D" id="3.90.1200.10">
    <property type="match status" value="1"/>
</dbReference>
<protein>
    <recommendedName>
        <fullName evidence="2">Aminoglycoside phosphotransferase domain-containing protein</fullName>
    </recommendedName>
</protein>
<dbReference type="InterPro" id="IPR002575">
    <property type="entry name" value="Aminoglycoside_PTrfase"/>
</dbReference>
<reference evidence="3" key="1">
    <citation type="submission" date="2023-06" db="EMBL/GenBank/DDBJ databases">
        <title>Genome-scale phylogeny and comparative genomics of the fungal order Sordariales.</title>
        <authorList>
            <consortium name="Lawrence Berkeley National Laboratory"/>
            <person name="Hensen N."/>
            <person name="Bonometti L."/>
            <person name="Westerberg I."/>
            <person name="Brannstrom I.O."/>
            <person name="Guillou S."/>
            <person name="Cros-Aarteil S."/>
            <person name="Calhoun S."/>
            <person name="Haridas S."/>
            <person name="Kuo A."/>
            <person name="Mondo S."/>
            <person name="Pangilinan J."/>
            <person name="Riley R."/>
            <person name="Labutti K."/>
            <person name="Andreopoulos B."/>
            <person name="Lipzen A."/>
            <person name="Chen C."/>
            <person name="Yanf M."/>
            <person name="Daum C."/>
            <person name="Ng V."/>
            <person name="Clum A."/>
            <person name="Steindorff A."/>
            <person name="Ohm R."/>
            <person name="Martin F."/>
            <person name="Silar P."/>
            <person name="Natvig D."/>
            <person name="Lalanne C."/>
            <person name="Gautier V."/>
            <person name="Ament-Velasquez S.L."/>
            <person name="Kruys A."/>
            <person name="Hutchinson M.I."/>
            <person name="Powell A.J."/>
            <person name="Barry K."/>
            <person name="Miller A.N."/>
            <person name="Grigoriev I.V."/>
            <person name="Debuchy R."/>
            <person name="Gladieux P."/>
            <person name="Thoren M.H."/>
            <person name="Johannesson H."/>
        </authorList>
    </citation>
    <scope>NUCLEOTIDE SEQUENCE</scope>
    <source>
        <strain evidence="3">CBS 307.81</strain>
    </source>
</reference>
<feature type="domain" description="Aminoglycoside phosphotransferase" evidence="2">
    <location>
        <begin position="3"/>
        <end position="51"/>
    </location>
</feature>
<dbReference type="PANTHER" id="PTHR21310">
    <property type="entry name" value="AMINOGLYCOSIDE PHOSPHOTRANSFERASE-RELATED-RELATED"/>
    <property type="match status" value="1"/>
</dbReference>
<evidence type="ECO:0000259" key="2">
    <source>
        <dbReference type="Pfam" id="PF01636"/>
    </source>
</evidence>
<dbReference type="PANTHER" id="PTHR21310:SF13">
    <property type="entry name" value="AMINOGLYCOSIDE PHOSPHOTRANSFERASE DOMAIN-CONTAINING PROTEIN"/>
    <property type="match status" value="1"/>
</dbReference>